<proteinExistence type="predicted"/>
<dbReference type="Proteomes" id="UP000509513">
    <property type="component" value="Chromosome"/>
</dbReference>
<dbReference type="RefSeq" id="WP_176325302.1">
    <property type="nucleotide sequence ID" value="NZ_CP054051.1"/>
</dbReference>
<evidence type="ECO:0000313" key="9">
    <source>
        <dbReference type="Proteomes" id="UP000509513"/>
    </source>
</evidence>
<dbReference type="Pfam" id="PF00512">
    <property type="entry name" value="HisKA"/>
    <property type="match status" value="1"/>
</dbReference>
<evidence type="ECO:0000256" key="4">
    <source>
        <dbReference type="SAM" id="Phobius"/>
    </source>
</evidence>
<dbReference type="InterPro" id="IPR029150">
    <property type="entry name" value="dCache_3"/>
</dbReference>
<dbReference type="PROSITE" id="PS50109">
    <property type="entry name" value="HIS_KIN"/>
    <property type="match status" value="1"/>
</dbReference>
<dbReference type="KEGG" id="acib:ACBT_0125"/>
<dbReference type="SUPFAM" id="SSF47384">
    <property type="entry name" value="Homodimeric domain of signal transducing histidine kinase"/>
    <property type="match status" value="1"/>
</dbReference>
<dbReference type="Pfam" id="PF13426">
    <property type="entry name" value="PAS_9"/>
    <property type="match status" value="2"/>
</dbReference>
<evidence type="ECO:0000259" key="7">
    <source>
        <dbReference type="PROSITE" id="PS50113"/>
    </source>
</evidence>
<sequence>MYKGLLYKELYPLYQRLKEEGIRQFHFSSKDNKSYLRFHSPNKHSDDLSKDRETILLANSTNKIVSSFEIGKVMSGFRNIFPINFGGEHLGSVEISISTKTIIDSITNLNSTREYSIVLNKDVVYKKLFESQKFLYNDSLINSDFVIEDINSSLPDSPKELSNTAKKINQKLHNNKELKEAMKNGETYGAFVKIDDIYYDIALIPMLDVSSKVEGYLIGYQESKNIPFMLTLELYIYFFVIVAMIIIISMLLIIQKKTKNLDSQSRWFKSITDSIGEGLYVMDSKAKINYINPTACQILGYTEKEVLGKNAHNFFHSHSINNNIKAEDCPIFLGVMKEKSFVSQKEYFLSSKGENIPVAINSKLILHTKDDFEIVTSFSDISIQKKLQEKSNLLIKALESSINSIVITDKMANVQWANPAFEDLTGFKIDEIIGKNPRYFISSKKQSKEFYANMWKTILSKKLWKGEIINKKRDGSLYNEELIITPVLDEEGEIANFVAIKQDITEQKLIALEKEERDKLFFQQSKMAAMGEMLGNIAHQWRQPLSVISTAATGIKLQKDLNILNDKDLDYAMSSINNSAQYLSKTIDDFRSFFDPKNNKEKEFSLLEMIEKSLSIVSSQFVSKNIEIIKNIEDIKILSSENELIQVILNILNNAKDALNKIENSKKLIFISIYLKNEEIFIEIKDNAGGVDNDIVEKIFDPYFTTKHQSQGTGIGLYMSQNIIKNILNGHLKVSNDTFIYEGVEYIGAKFTISLKYEIKKEL</sequence>
<dbReference type="NCBIfam" id="TIGR00229">
    <property type="entry name" value="sensory_box"/>
    <property type="match status" value="2"/>
</dbReference>
<dbReference type="SMART" id="SM00091">
    <property type="entry name" value="PAS"/>
    <property type="match status" value="2"/>
</dbReference>
<dbReference type="Pfam" id="PF02518">
    <property type="entry name" value="HATPase_c"/>
    <property type="match status" value="1"/>
</dbReference>
<evidence type="ECO:0000259" key="5">
    <source>
        <dbReference type="PROSITE" id="PS50109"/>
    </source>
</evidence>
<evidence type="ECO:0000313" key="8">
    <source>
        <dbReference type="EMBL" id="QKJ26112.1"/>
    </source>
</evidence>
<evidence type="ECO:0000259" key="6">
    <source>
        <dbReference type="PROSITE" id="PS50112"/>
    </source>
</evidence>
<dbReference type="PROSITE" id="PS50112">
    <property type="entry name" value="PAS"/>
    <property type="match status" value="2"/>
</dbReference>
<dbReference type="EC" id="2.7.13.3" evidence="2"/>
<dbReference type="InterPro" id="IPR036890">
    <property type="entry name" value="HATPase_C_sf"/>
</dbReference>
<dbReference type="InterPro" id="IPR035965">
    <property type="entry name" value="PAS-like_dom_sf"/>
</dbReference>
<dbReference type="SUPFAM" id="SSF55785">
    <property type="entry name" value="PYP-like sensor domain (PAS domain)"/>
    <property type="match status" value="2"/>
</dbReference>
<dbReference type="InterPro" id="IPR000014">
    <property type="entry name" value="PAS"/>
</dbReference>
<name>A0A7L5JLR7_9BACT</name>
<dbReference type="CDD" id="cd00130">
    <property type="entry name" value="PAS"/>
    <property type="match status" value="2"/>
</dbReference>
<dbReference type="SMART" id="SM00388">
    <property type="entry name" value="HisKA"/>
    <property type="match status" value="1"/>
</dbReference>
<dbReference type="PANTHER" id="PTHR43065">
    <property type="entry name" value="SENSOR HISTIDINE KINASE"/>
    <property type="match status" value="1"/>
</dbReference>
<evidence type="ECO:0000256" key="3">
    <source>
        <dbReference type="ARBA" id="ARBA00022553"/>
    </source>
</evidence>
<dbReference type="SUPFAM" id="SSF55874">
    <property type="entry name" value="ATPase domain of HSP90 chaperone/DNA topoisomerase II/histidine kinase"/>
    <property type="match status" value="1"/>
</dbReference>
<feature type="domain" description="PAS" evidence="6">
    <location>
        <begin position="390"/>
        <end position="436"/>
    </location>
</feature>
<feature type="domain" description="PAS" evidence="6">
    <location>
        <begin position="264"/>
        <end position="316"/>
    </location>
</feature>
<dbReference type="PROSITE" id="PS50113">
    <property type="entry name" value="PAC"/>
    <property type="match status" value="1"/>
</dbReference>
<protein>
    <recommendedName>
        <fullName evidence="2">histidine kinase</fullName>
        <ecNumber evidence="2">2.7.13.3</ecNumber>
    </recommendedName>
</protein>
<dbReference type="InterPro" id="IPR004358">
    <property type="entry name" value="Sig_transdc_His_kin-like_C"/>
</dbReference>
<keyword evidence="4" id="KW-0812">Transmembrane</keyword>
<evidence type="ECO:0000256" key="1">
    <source>
        <dbReference type="ARBA" id="ARBA00000085"/>
    </source>
</evidence>
<dbReference type="InterPro" id="IPR001610">
    <property type="entry name" value="PAC"/>
</dbReference>
<dbReference type="GO" id="GO:0000155">
    <property type="term" value="F:phosphorelay sensor kinase activity"/>
    <property type="evidence" value="ECO:0007669"/>
    <property type="project" value="InterPro"/>
</dbReference>
<dbReference type="AlphaFoldDB" id="A0A7L5JLR7"/>
<keyword evidence="4" id="KW-0472">Membrane</keyword>
<dbReference type="PRINTS" id="PR00344">
    <property type="entry name" value="BCTRLSENSOR"/>
</dbReference>
<dbReference type="InterPro" id="IPR003594">
    <property type="entry name" value="HATPase_dom"/>
</dbReference>
<dbReference type="SMART" id="SM00387">
    <property type="entry name" value="HATPase_c"/>
    <property type="match status" value="1"/>
</dbReference>
<feature type="domain" description="PAC" evidence="7">
    <location>
        <begin position="462"/>
        <end position="516"/>
    </location>
</feature>
<dbReference type="InterPro" id="IPR005467">
    <property type="entry name" value="His_kinase_dom"/>
</dbReference>
<evidence type="ECO:0000256" key="2">
    <source>
        <dbReference type="ARBA" id="ARBA00012438"/>
    </source>
</evidence>
<keyword evidence="4" id="KW-1133">Transmembrane helix</keyword>
<comment type="catalytic activity">
    <reaction evidence="1">
        <text>ATP + protein L-histidine = ADP + protein N-phospho-L-histidine.</text>
        <dbReference type="EC" id="2.7.13.3"/>
    </reaction>
</comment>
<dbReference type="Gene3D" id="3.30.565.10">
    <property type="entry name" value="Histidine kinase-like ATPase, C-terminal domain"/>
    <property type="match status" value="1"/>
</dbReference>
<dbReference type="Pfam" id="PF14827">
    <property type="entry name" value="dCache_3"/>
    <property type="match status" value="1"/>
</dbReference>
<dbReference type="InterPro" id="IPR003661">
    <property type="entry name" value="HisK_dim/P_dom"/>
</dbReference>
<keyword evidence="3" id="KW-0597">Phosphoprotein</keyword>
<organism evidence="8 9">
    <name type="scientific">Aliarcobacter cibarius</name>
    <dbReference type="NCBI Taxonomy" id="255507"/>
    <lineage>
        <taxon>Bacteria</taxon>
        <taxon>Pseudomonadati</taxon>
        <taxon>Campylobacterota</taxon>
        <taxon>Epsilonproteobacteria</taxon>
        <taxon>Campylobacterales</taxon>
        <taxon>Arcobacteraceae</taxon>
        <taxon>Aliarcobacter</taxon>
    </lineage>
</organism>
<feature type="domain" description="Histidine kinase" evidence="5">
    <location>
        <begin position="536"/>
        <end position="759"/>
    </location>
</feature>
<dbReference type="SMART" id="SM00086">
    <property type="entry name" value="PAC"/>
    <property type="match status" value="1"/>
</dbReference>
<dbReference type="Gene3D" id="3.30.450.20">
    <property type="entry name" value="PAS domain"/>
    <property type="match status" value="2"/>
</dbReference>
<dbReference type="InterPro" id="IPR000700">
    <property type="entry name" value="PAS-assoc_C"/>
</dbReference>
<reference evidence="8 9" key="1">
    <citation type="submission" date="2020-05" db="EMBL/GenBank/DDBJ databases">
        <title>Complete genome sequencing of Campylobacter and Arcobacter type strains.</title>
        <authorList>
            <person name="Miller W.G."/>
            <person name="Yee E."/>
        </authorList>
    </citation>
    <scope>NUCLEOTIDE SEQUENCE [LARGE SCALE GENOMIC DNA]</scope>
    <source>
        <strain evidence="8 9">LMG 21996</strain>
    </source>
</reference>
<gene>
    <name evidence="8" type="ORF">ACBT_0125</name>
</gene>
<accession>A0A7L5JLR7</accession>
<dbReference type="EMBL" id="CP054051">
    <property type="protein sequence ID" value="QKJ26112.1"/>
    <property type="molecule type" value="Genomic_DNA"/>
</dbReference>
<dbReference type="Gene3D" id="1.10.287.130">
    <property type="match status" value="1"/>
</dbReference>
<dbReference type="CDD" id="cd00082">
    <property type="entry name" value="HisKA"/>
    <property type="match status" value="1"/>
</dbReference>
<dbReference type="InterPro" id="IPR036097">
    <property type="entry name" value="HisK_dim/P_sf"/>
</dbReference>
<feature type="transmembrane region" description="Helical" evidence="4">
    <location>
        <begin position="234"/>
        <end position="254"/>
    </location>
</feature>
<dbReference type="PANTHER" id="PTHR43065:SF42">
    <property type="entry name" value="TWO-COMPONENT SENSOR PPRA"/>
    <property type="match status" value="1"/>
</dbReference>